<comment type="caution">
    <text evidence="2">The sequence shown here is derived from an EMBL/GenBank/DDBJ whole genome shotgun (WGS) entry which is preliminary data.</text>
</comment>
<proteinExistence type="predicted"/>
<evidence type="ECO:0000313" key="3">
    <source>
        <dbReference type="Proteomes" id="UP000609802"/>
    </source>
</evidence>
<keyword evidence="1" id="KW-0732">Signal</keyword>
<sequence>MKKLLYLLLLVPLSACFDADLDFVVHDDETATMSAHMLLGPEMYGMIAQSGQDPCEEGVGTTNADGTFSCRVEETDTIDNLIAEIENGQKNAAQGGVNPNQGVSLERMEGPFVRLVFDLAELKKVAAESGADPSMMGMLQQSFQGHRIHMTITGKDIVETNGQLSADGRTAEITIPLRALIEPDASLPDQFVTVVRTE</sequence>
<evidence type="ECO:0000256" key="1">
    <source>
        <dbReference type="SAM" id="SignalP"/>
    </source>
</evidence>
<protein>
    <submittedName>
        <fullName evidence="2">Uncharacterized protein</fullName>
    </submittedName>
</protein>
<dbReference type="Proteomes" id="UP000609802">
    <property type="component" value="Unassembled WGS sequence"/>
</dbReference>
<feature type="chain" id="PRO_5045435102" evidence="1">
    <location>
        <begin position="20"/>
        <end position="198"/>
    </location>
</feature>
<reference evidence="3" key="1">
    <citation type="journal article" date="2019" name="Int. J. Syst. Evol. Microbiol.">
        <title>The Global Catalogue of Microorganisms (GCM) 10K type strain sequencing project: providing services to taxonomists for standard genome sequencing and annotation.</title>
        <authorList>
            <consortium name="The Broad Institute Genomics Platform"/>
            <consortium name="The Broad Institute Genome Sequencing Center for Infectious Disease"/>
            <person name="Wu L."/>
            <person name="Ma J."/>
        </authorList>
    </citation>
    <scope>NUCLEOTIDE SEQUENCE [LARGE SCALE GENOMIC DNA]</scope>
    <source>
        <strain evidence="3">KCTC 42443</strain>
    </source>
</reference>
<feature type="signal peptide" evidence="1">
    <location>
        <begin position="1"/>
        <end position="19"/>
    </location>
</feature>
<keyword evidence="3" id="KW-1185">Reference proteome</keyword>
<dbReference type="RefSeq" id="WP_191286072.1">
    <property type="nucleotide sequence ID" value="NZ_BNCH01000003.1"/>
</dbReference>
<dbReference type="EMBL" id="BNCH01000003">
    <property type="protein sequence ID" value="GHE97022.1"/>
    <property type="molecule type" value="Genomic_DNA"/>
</dbReference>
<accession>A0ABQ3IYG3</accession>
<gene>
    <name evidence="2" type="ORF">GCM10016455_16830</name>
</gene>
<organism evidence="2 3">
    <name type="scientific">Aliiroseovarius zhejiangensis</name>
    <dbReference type="NCBI Taxonomy" id="1632025"/>
    <lineage>
        <taxon>Bacteria</taxon>
        <taxon>Pseudomonadati</taxon>
        <taxon>Pseudomonadota</taxon>
        <taxon>Alphaproteobacteria</taxon>
        <taxon>Rhodobacterales</taxon>
        <taxon>Paracoccaceae</taxon>
        <taxon>Aliiroseovarius</taxon>
    </lineage>
</organism>
<name>A0ABQ3IYG3_9RHOB</name>
<evidence type="ECO:0000313" key="2">
    <source>
        <dbReference type="EMBL" id="GHE97022.1"/>
    </source>
</evidence>